<dbReference type="EMBL" id="RWKW01000097">
    <property type="protein sequence ID" value="RST84322.1"/>
    <property type="molecule type" value="Genomic_DNA"/>
</dbReference>
<dbReference type="InterPro" id="IPR029151">
    <property type="entry name" value="Sensor-like_sf"/>
</dbReference>
<dbReference type="PANTHER" id="PTHR24421:SF37">
    <property type="entry name" value="SENSOR HISTIDINE KINASE NARS"/>
    <property type="match status" value="1"/>
</dbReference>
<dbReference type="InterPro" id="IPR036890">
    <property type="entry name" value="HATPase_C_sf"/>
</dbReference>
<evidence type="ECO:0000256" key="5">
    <source>
        <dbReference type="ARBA" id="ARBA00022777"/>
    </source>
</evidence>
<dbReference type="Gene3D" id="3.30.565.10">
    <property type="entry name" value="Histidine kinase-like ATPase, C-terminal domain"/>
    <property type="match status" value="1"/>
</dbReference>
<evidence type="ECO:0000256" key="1">
    <source>
        <dbReference type="ARBA" id="ARBA00004651"/>
    </source>
</evidence>
<accession>A0A3R9Y4X6</accession>
<evidence type="ECO:0000256" key="3">
    <source>
        <dbReference type="ARBA" id="ARBA00022679"/>
    </source>
</evidence>
<comment type="caution">
    <text evidence="11">The sequence shown here is derived from an EMBL/GenBank/DDBJ whole genome shotgun (WGS) entry which is preliminary data.</text>
</comment>
<evidence type="ECO:0000313" key="12">
    <source>
        <dbReference type="Proteomes" id="UP000278398"/>
    </source>
</evidence>
<dbReference type="GO" id="GO:0005886">
    <property type="term" value="C:plasma membrane"/>
    <property type="evidence" value="ECO:0007669"/>
    <property type="project" value="UniProtKB-SubCell"/>
</dbReference>
<keyword evidence="5 11" id="KW-0418">Kinase</keyword>
<keyword evidence="3" id="KW-0808">Transferase</keyword>
<evidence type="ECO:0000256" key="8">
    <source>
        <dbReference type="ARBA" id="ARBA00023136"/>
    </source>
</evidence>
<dbReference type="CDD" id="cd16917">
    <property type="entry name" value="HATPase_UhpB-NarQ-NarX-like"/>
    <property type="match status" value="1"/>
</dbReference>
<dbReference type="PANTHER" id="PTHR24421">
    <property type="entry name" value="NITRATE/NITRITE SENSOR PROTEIN NARX-RELATED"/>
    <property type="match status" value="1"/>
</dbReference>
<dbReference type="GO" id="GO:0000155">
    <property type="term" value="F:phosphorelay sensor kinase activity"/>
    <property type="evidence" value="ECO:0007669"/>
    <property type="project" value="InterPro"/>
</dbReference>
<feature type="transmembrane region" description="Helical" evidence="9">
    <location>
        <begin position="187"/>
        <end position="209"/>
    </location>
</feature>
<dbReference type="InterPro" id="IPR050482">
    <property type="entry name" value="Sensor_HK_TwoCompSys"/>
</dbReference>
<dbReference type="SUPFAM" id="SSF55874">
    <property type="entry name" value="ATPase domain of HSP90 chaperone/DNA topoisomerase II/histidine kinase"/>
    <property type="match status" value="1"/>
</dbReference>
<evidence type="ECO:0000313" key="11">
    <source>
        <dbReference type="EMBL" id="RST84322.1"/>
    </source>
</evidence>
<feature type="transmembrane region" description="Helical" evidence="9">
    <location>
        <begin position="20"/>
        <end position="43"/>
    </location>
</feature>
<keyword evidence="6 9" id="KW-1133">Transmembrane helix</keyword>
<dbReference type="InterPro" id="IPR011712">
    <property type="entry name" value="Sig_transdc_His_kin_sub3_dim/P"/>
</dbReference>
<keyword evidence="2" id="KW-1003">Cell membrane</keyword>
<protein>
    <submittedName>
        <fullName evidence="11">Sensor histidine kinase</fullName>
    </submittedName>
</protein>
<name>A0A3R9Y4X6_9HYPH</name>
<dbReference type="OrthoDB" id="9778496at2"/>
<dbReference type="GO" id="GO:0046983">
    <property type="term" value="F:protein dimerization activity"/>
    <property type="evidence" value="ECO:0007669"/>
    <property type="project" value="InterPro"/>
</dbReference>
<dbReference type="Pfam" id="PF02518">
    <property type="entry name" value="HATPase_c"/>
    <property type="match status" value="1"/>
</dbReference>
<evidence type="ECO:0000259" key="10">
    <source>
        <dbReference type="SMART" id="SM00387"/>
    </source>
</evidence>
<comment type="subcellular location">
    <subcellularLocation>
        <location evidence="1">Cell membrane</location>
        <topology evidence="1">Multi-pass membrane protein</topology>
    </subcellularLocation>
</comment>
<dbReference type="Proteomes" id="UP000278398">
    <property type="component" value="Unassembled WGS sequence"/>
</dbReference>
<sequence length="458" mass="49452">MALMRSMTSGWGRQTLAGQFLLLGGLVSVVAMIMVGAVVSGLIREAVTRNAAATTALYVDSVIAPLLPDMQRTENLEEQDRRALDETLSQGALASRLISFRLLAADGTVLYADEGDLIGKSVDLDAMAVQAMQGRVTADFARFGEIDGPILRVYSPVLQPWSGEVVGVMQFDETAPDLVYDLWRAQVHSWLSVAGATLGLFLALSLVVLRGSRTIDRQRVDLAMRVRDLSVLLAQNQDLHQRVQGASRRATALNESYLRRVGADIHDGPAQLIALAALRLDSKAMTGAVKSEEGLREAQAVKAHLDDAMKEIRSICTGLVLPHIETASPEEIIRQVARTHQSRTGTEVHLDLHDVPEAISPAEKICLYRFLQEALTNSFRHAGGKRQSIAQRVDGGMLVIEVADGGGGFDLSATRPGSLGLPGLRDRIESIGGTFEVETSPSGTRLRMTLSMDGRAKA</sequence>
<keyword evidence="12" id="KW-1185">Reference proteome</keyword>
<organism evidence="11 12">
    <name type="scientific">Aquibium carbonis</name>
    <dbReference type="NCBI Taxonomy" id="2495581"/>
    <lineage>
        <taxon>Bacteria</taxon>
        <taxon>Pseudomonadati</taxon>
        <taxon>Pseudomonadota</taxon>
        <taxon>Alphaproteobacteria</taxon>
        <taxon>Hyphomicrobiales</taxon>
        <taxon>Phyllobacteriaceae</taxon>
        <taxon>Aquibium</taxon>
    </lineage>
</organism>
<evidence type="ECO:0000256" key="4">
    <source>
        <dbReference type="ARBA" id="ARBA00022692"/>
    </source>
</evidence>
<keyword evidence="4 9" id="KW-0812">Transmembrane</keyword>
<evidence type="ECO:0000256" key="7">
    <source>
        <dbReference type="ARBA" id="ARBA00023012"/>
    </source>
</evidence>
<evidence type="ECO:0000256" key="6">
    <source>
        <dbReference type="ARBA" id="ARBA00022989"/>
    </source>
</evidence>
<keyword evidence="7" id="KW-0902">Two-component regulatory system</keyword>
<dbReference type="SUPFAM" id="SSF103190">
    <property type="entry name" value="Sensory domain-like"/>
    <property type="match status" value="1"/>
</dbReference>
<keyword evidence="8 9" id="KW-0472">Membrane</keyword>
<reference evidence="11 12" key="1">
    <citation type="submission" date="2018-12" db="EMBL/GenBank/DDBJ databases">
        <title>Mesorhizobium carbonis sp. nov., isolated from coal mine water.</title>
        <authorList>
            <person name="Xin W."/>
            <person name="Xu Z."/>
            <person name="Xiang F."/>
            <person name="Zhang J."/>
            <person name="Xi L."/>
            <person name="Liu J."/>
        </authorList>
    </citation>
    <scope>NUCLEOTIDE SEQUENCE [LARGE SCALE GENOMIC DNA]</scope>
    <source>
        <strain evidence="11 12">B2.3</strain>
    </source>
</reference>
<evidence type="ECO:0000256" key="2">
    <source>
        <dbReference type="ARBA" id="ARBA00022475"/>
    </source>
</evidence>
<dbReference type="SMART" id="SM00387">
    <property type="entry name" value="HATPase_c"/>
    <property type="match status" value="1"/>
</dbReference>
<dbReference type="AlphaFoldDB" id="A0A3R9Y4X6"/>
<evidence type="ECO:0000256" key="9">
    <source>
        <dbReference type="SAM" id="Phobius"/>
    </source>
</evidence>
<dbReference type="InterPro" id="IPR003594">
    <property type="entry name" value="HATPase_dom"/>
</dbReference>
<gene>
    <name evidence="11" type="ORF">EJC49_21480</name>
</gene>
<proteinExistence type="predicted"/>
<dbReference type="Pfam" id="PF07730">
    <property type="entry name" value="HisKA_3"/>
    <property type="match status" value="1"/>
</dbReference>
<feature type="domain" description="Histidine kinase/HSP90-like ATPase" evidence="10">
    <location>
        <begin position="362"/>
        <end position="454"/>
    </location>
</feature>